<accession>A0A135S1Q0</accession>
<proteinExistence type="predicted"/>
<gene>
    <name evidence="2" type="ORF">CSIM01_05554</name>
</gene>
<organism evidence="2 3">
    <name type="scientific">Colletotrichum simmondsii</name>
    <dbReference type="NCBI Taxonomy" id="703756"/>
    <lineage>
        <taxon>Eukaryota</taxon>
        <taxon>Fungi</taxon>
        <taxon>Dikarya</taxon>
        <taxon>Ascomycota</taxon>
        <taxon>Pezizomycotina</taxon>
        <taxon>Sordariomycetes</taxon>
        <taxon>Hypocreomycetidae</taxon>
        <taxon>Glomerellales</taxon>
        <taxon>Glomerellaceae</taxon>
        <taxon>Colletotrichum</taxon>
        <taxon>Colletotrichum acutatum species complex</taxon>
    </lineage>
</organism>
<feature type="compositionally biased region" description="Polar residues" evidence="1">
    <location>
        <begin position="152"/>
        <end position="173"/>
    </location>
</feature>
<protein>
    <submittedName>
        <fullName evidence="2">Uncharacterized protein</fullName>
    </submittedName>
</protein>
<sequence length="292" mass="31451">MGRRGKAPSSLPHRHFGIQGWARLDPDSGLCASLAAAADYSSRLSHHLTWFPGFYANRLGRGTLRPPRRHSLSPFPSSPPPPLSSEGLEKYEDDSWELKLTLGWRGKHGKLPAEPPPWTPLSTDTLSTWLATHRASCIDGRASKKQKRRSRNANGSASPATGPGQQSTSQTDASGMPAALTGGAWHGSHAVPCHATSSTAVLRVVGQFAKRHSACLAVCWFWATSKYGQQREVTDWLACLFAWVEDGLCWRANPAPLPSDASPARMQQDAASRGGVLDSNGSLSGLDNMLPL</sequence>
<evidence type="ECO:0000313" key="3">
    <source>
        <dbReference type="Proteomes" id="UP000070328"/>
    </source>
</evidence>
<dbReference type="Proteomes" id="UP000070328">
    <property type="component" value="Unassembled WGS sequence"/>
</dbReference>
<feature type="region of interest" description="Disordered" evidence="1">
    <location>
        <begin position="65"/>
        <end position="89"/>
    </location>
</feature>
<name>A0A135S1Q0_9PEZI</name>
<comment type="caution">
    <text evidence="2">The sequence shown here is derived from an EMBL/GenBank/DDBJ whole genome shotgun (WGS) entry which is preliminary data.</text>
</comment>
<dbReference type="AlphaFoldDB" id="A0A135S1Q0"/>
<dbReference type="EMBL" id="JFBX01000739">
    <property type="protein sequence ID" value="KXH29788.1"/>
    <property type="molecule type" value="Genomic_DNA"/>
</dbReference>
<feature type="region of interest" description="Disordered" evidence="1">
    <location>
        <begin position="259"/>
        <end position="292"/>
    </location>
</feature>
<feature type="region of interest" description="Disordered" evidence="1">
    <location>
        <begin position="140"/>
        <end position="181"/>
    </location>
</feature>
<evidence type="ECO:0000256" key="1">
    <source>
        <dbReference type="SAM" id="MobiDB-lite"/>
    </source>
</evidence>
<keyword evidence="3" id="KW-1185">Reference proteome</keyword>
<reference evidence="2 3" key="1">
    <citation type="submission" date="2014-02" db="EMBL/GenBank/DDBJ databases">
        <title>The genome sequence of Colletotrichum simmondsii CBS122122.</title>
        <authorList>
            <person name="Baroncelli R."/>
            <person name="Thon M.R."/>
        </authorList>
    </citation>
    <scope>NUCLEOTIDE SEQUENCE [LARGE SCALE GENOMIC DNA]</scope>
    <source>
        <strain evidence="2 3">CBS122122</strain>
    </source>
</reference>
<evidence type="ECO:0000313" key="2">
    <source>
        <dbReference type="EMBL" id="KXH29788.1"/>
    </source>
</evidence>